<dbReference type="Pfam" id="PF01144">
    <property type="entry name" value="CoA_trans"/>
    <property type="match status" value="1"/>
</dbReference>
<dbReference type="AlphaFoldDB" id="A0A975D212"/>
<accession>A0A975D212</accession>
<sequence>MPARAQIATSLSAALAGIESGMTIGIGGALNAGHPMALVRALMQRPVRDLTIVSGFGGMEIDILAGSGVARRVIAAFVGAEGVPGLPPLLTWAVQEGRIEAWDIDEGILLTALRAAAQKLPYTTWRCGLGTDAARNPLCEEATDDRTGLPYLRVRPLDIDMFLYWAEAADADGNVLGWGPDFGDGGFVDAAARRIVQVERIVPTDVLQASPDRVAPWQADIVVAAPLGTYPFCSTALSDDVPWLETYVSTMSALRKAGDWGTVRPALDAMLCLDGDDRAFLERVGVRRLLELLA</sequence>
<dbReference type="SMART" id="SM00882">
    <property type="entry name" value="CoA_trans"/>
    <property type="match status" value="1"/>
</dbReference>
<dbReference type="PANTHER" id="PTHR43293">
    <property type="entry name" value="ACETATE COA-TRANSFERASE YDIF"/>
    <property type="match status" value="1"/>
</dbReference>
<dbReference type="EMBL" id="CP059319">
    <property type="protein sequence ID" value="QTH20290.1"/>
    <property type="molecule type" value="Genomic_DNA"/>
</dbReference>
<protein>
    <submittedName>
        <fullName evidence="1">CoA transferase subunit A</fullName>
    </submittedName>
</protein>
<dbReference type="Gene3D" id="3.40.1080.10">
    <property type="entry name" value="Glutaconate Coenzyme A-transferase"/>
    <property type="match status" value="1"/>
</dbReference>
<gene>
    <name evidence="1" type="ORF">HRJ34_18335</name>
</gene>
<dbReference type="Proteomes" id="UP000664914">
    <property type="component" value="Chromosome"/>
</dbReference>
<evidence type="ECO:0000313" key="1">
    <source>
        <dbReference type="EMBL" id="QTH20290.1"/>
    </source>
</evidence>
<dbReference type="SUPFAM" id="SSF100950">
    <property type="entry name" value="NagB/RpiA/CoA transferase-like"/>
    <property type="match status" value="1"/>
</dbReference>
<reference evidence="1" key="1">
    <citation type="submission" date="2020-07" db="EMBL/GenBank/DDBJ databases">
        <authorList>
            <person name="Camacho E."/>
        </authorList>
    </citation>
    <scope>NUCLEOTIDE SEQUENCE</scope>
    <source>
        <strain evidence="1">MPO218</strain>
    </source>
</reference>
<dbReference type="InterPro" id="IPR004165">
    <property type="entry name" value="CoA_trans_fam_I"/>
</dbReference>
<proteinExistence type="predicted"/>
<evidence type="ECO:0000313" key="2">
    <source>
        <dbReference type="Proteomes" id="UP000664914"/>
    </source>
</evidence>
<name>A0A975D212_9SPHN</name>
<dbReference type="RefSeq" id="WP_208632080.1">
    <property type="nucleotide sequence ID" value="NZ_CP059319.1"/>
</dbReference>
<dbReference type="InterPro" id="IPR037171">
    <property type="entry name" value="NagB/RpiA_transferase-like"/>
</dbReference>
<keyword evidence="1" id="KW-0808">Transferase</keyword>
<organism evidence="1 2">
    <name type="scientific">Rhizorhabdus wittichii</name>
    <dbReference type="NCBI Taxonomy" id="160791"/>
    <lineage>
        <taxon>Bacteria</taxon>
        <taxon>Pseudomonadati</taxon>
        <taxon>Pseudomonadota</taxon>
        <taxon>Alphaproteobacteria</taxon>
        <taxon>Sphingomonadales</taxon>
        <taxon>Sphingomonadaceae</taxon>
        <taxon>Rhizorhabdus</taxon>
    </lineage>
</organism>
<reference evidence="1" key="2">
    <citation type="submission" date="2021-04" db="EMBL/GenBank/DDBJ databases">
        <title>Isolation and genomic analysis of the ibuprofen-degrading bacterium Sphingomonas strain MPO218.</title>
        <authorList>
            <person name="Aulestia M."/>
            <person name="Flores A."/>
            <person name="Mangas E.L."/>
            <person name="Perez-Pulido A.J."/>
            <person name="Santero E."/>
            <person name="Camacho E.M."/>
        </authorList>
    </citation>
    <scope>NUCLEOTIDE SEQUENCE</scope>
    <source>
        <strain evidence="1">MPO218</strain>
    </source>
</reference>
<dbReference type="PANTHER" id="PTHR43293:SF3">
    <property type="entry name" value="CHOLESTEROL RING-CLEAVING HYDROLASE IPDB SUBUNIT"/>
    <property type="match status" value="1"/>
</dbReference>
<dbReference type="GO" id="GO:0008410">
    <property type="term" value="F:CoA-transferase activity"/>
    <property type="evidence" value="ECO:0007669"/>
    <property type="project" value="InterPro"/>
</dbReference>